<comment type="caution">
    <text evidence="6">The sequence shown here is derived from an EMBL/GenBank/DDBJ whole genome shotgun (WGS) entry which is preliminary data.</text>
</comment>
<dbReference type="Pfam" id="PF04198">
    <property type="entry name" value="Sugar-bind"/>
    <property type="match status" value="1"/>
</dbReference>
<gene>
    <name evidence="6" type="ORF">GCM10023220_69980</name>
</gene>
<name>A0ABP9D3V3_9ACTN</name>
<dbReference type="PANTHER" id="PTHR34294:SF1">
    <property type="entry name" value="TRANSCRIPTIONAL REGULATOR LSRR"/>
    <property type="match status" value="1"/>
</dbReference>
<reference evidence="7" key="1">
    <citation type="journal article" date="2019" name="Int. J. Syst. Evol. Microbiol.">
        <title>The Global Catalogue of Microorganisms (GCM) 10K type strain sequencing project: providing services to taxonomists for standard genome sequencing and annotation.</title>
        <authorList>
            <consortium name="The Broad Institute Genomics Platform"/>
            <consortium name="The Broad Institute Genome Sequencing Center for Infectious Disease"/>
            <person name="Wu L."/>
            <person name="Ma J."/>
        </authorList>
    </citation>
    <scope>NUCLEOTIDE SEQUENCE [LARGE SCALE GENOMIC DNA]</scope>
    <source>
        <strain evidence="7">JCM 18081</strain>
    </source>
</reference>
<evidence type="ECO:0000313" key="6">
    <source>
        <dbReference type="EMBL" id="GAA4826018.1"/>
    </source>
</evidence>
<dbReference type="RefSeq" id="WP_345624749.1">
    <property type="nucleotide sequence ID" value="NZ_BAABIG010000098.1"/>
</dbReference>
<evidence type="ECO:0000313" key="7">
    <source>
        <dbReference type="Proteomes" id="UP001501265"/>
    </source>
</evidence>
<dbReference type="InterPro" id="IPR036388">
    <property type="entry name" value="WH-like_DNA-bd_sf"/>
</dbReference>
<evidence type="ECO:0000256" key="2">
    <source>
        <dbReference type="ARBA" id="ARBA00023015"/>
    </source>
</evidence>
<dbReference type="Gene3D" id="3.40.50.1360">
    <property type="match status" value="1"/>
</dbReference>
<dbReference type="InterPro" id="IPR037171">
    <property type="entry name" value="NagB/RpiA_transferase-like"/>
</dbReference>
<dbReference type="SUPFAM" id="SSF100950">
    <property type="entry name" value="NagB/RpiA/CoA transferase-like"/>
    <property type="match status" value="1"/>
</dbReference>
<evidence type="ECO:0000256" key="1">
    <source>
        <dbReference type="ARBA" id="ARBA00010466"/>
    </source>
</evidence>
<proteinExistence type="inferred from homology"/>
<keyword evidence="2" id="KW-0805">Transcription regulation</keyword>
<keyword evidence="3" id="KW-0238">DNA-binding</keyword>
<evidence type="ECO:0000256" key="4">
    <source>
        <dbReference type="ARBA" id="ARBA00023163"/>
    </source>
</evidence>
<comment type="similarity">
    <text evidence="1">Belongs to the SorC transcriptional regulatory family.</text>
</comment>
<keyword evidence="7" id="KW-1185">Reference proteome</keyword>
<accession>A0ABP9D3V3</accession>
<protein>
    <submittedName>
        <fullName evidence="6">Sugar-binding domain-containing protein</fullName>
    </submittedName>
</protein>
<feature type="domain" description="Sugar-binding" evidence="5">
    <location>
        <begin position="80"/>
        <end position="334"/>
    </location>
</feature>
<dbReference type="Gene3D" id="1.10.10.10">
    <property type="entry name" value="Winged helix-like DNA-binding domain superfamily/Winged helix DNA-binding domain"/>
    <property type="match status" value="1"/>
</dbReference>
<dbReference type="EMBL" id="BAABIG010000098">
    <property type="protein sequence ID" value="GAA4826018.1"/>
    <property type="molecule type" value="Genomic_DNA"/>
</dbReference>
<sequence length="355" mass="37352">MRSQRDDAMGGHHEAEVPPPPIDRLLAASVARRFYLQNQSKVDIAREFDISRFKVARLLDAAVAHDIVRIDITVPAEIDAPLSRALADRFGLSHCVVVDLSRSEGGPVAPADQRQAGRWLGTAAAQLVSEITAEGEVLGLDGSRPVRALSEAVGRLPSCQVVQLTGVHGPDLAQDAAVAAVRRTAEAGGGRAFPLHVPFILPDAPTAALLRSQPATAETLHQFDRVTKAVVGIEAWDATPATVYDASTERERDTYREFGACAEVAGHLFDTAGQVIPTELNARVISMSAAQLRAVPEVIGLSGGARGAGALLAVLKSGLLTAAVTDATTARAILCSDGPDDTRRARTAYAAETVT</sequence>
<keyword evidence="4" id="KW-0804">Transcription</keyword>
<dbReference type="PANTHER" id="PTHR34294">
    <property type="entry name" value="TRANSCRIPTIONAL REGULATOR-RELATED"/>
    <property type="match status" value="1"/>
</dbReference>
<dbReference type="InterPro" id="IPR007324">
    <property type="entry name" value="Sugar-bd_dom_put"/>
</dbReference>
<dbReference type="InterPro" id="IPR051054">
    <property type="entry name" value="SorC_transcr_regulators"/>
</dbReference>
<dbReference type="Proteomes" id="UP001501265">
    <property type="component" value="Unassembled WGS sequence"/>
</dbReference>
<organism evidence="6 7">
    <name type="scientific">Streptomyces ziwulingensis</name>
    <dbReference type="NCBI Taxonomy" id="1045501"/>
    <lineage>
        <taxon>Bacteria</taxon>
        <taxon>Bacillati</taxon>
        <taxon>Actinomycetota</taxon>
        <taxon>Actinomycetes</taxon>
        <taxon>Kitasatosporales</taxon>
        <taxon>Streptomycetaceae</taxon>
        <taxon>Streptomyces</taxon>
    </lineage>
</organism>
<evidence type="ECO:0000259" key="5">
    <source>
        <dbReference type="Pfam" id="PF04198"/>
    </source>
</evidence>
<evidence type="ECO:0000256" key="3">
    <source>
        <dbReference type="ARBA" id="ARBA00023125"/>
    </source>
</evidence>